<dbReference type="GO" id="GO:0000160">
    <property type="term" value="P:phosphorelay signal transduction system"/>
    <property type="evidence" value="ECO:0007669"/>
    <property type="project" value="InterPro"/>
</dbReference>
<dbReference type="InterPro" id="IPR036457">
    <property type="entry name" value="PPM-type-like_dom_sf"/>
</dbReference>
<keyword evidence="2" id="KW-0597">Phosphoprotein</keyword>
<dbReference type="SUPFAM" id="SSF52172">
    <property type="entry name" value="CheY-like"/>
    <property type="match status" value="1"/>
</dbReference>
<dbReference type="Pfam" id="PF07228">
    <property type="entry name" value="SpoIIE"/>
    <property type="match status" value="1"/>
</dbReference>
<dbReference type="CDD" id="cd19920">
    <property type="entry name" value="REC_PA4781-like"/>
    <property type="match status" value="1"/>
</dbReference>
<feature type="non-terminal residue" evidence="4">
    <location>
        <position position="281"/>
    </location>
</feature>
<dbReference type="GO" id="GO:0016791">
    <property type="term" value="F:phosphatase activity"/>
    <property type="evidence" value="ECO:0007669"/>
    <property type="project" value="TreeGrafter"/>
</dbReference>
<keyword evidence="1" id="KW-0378">Hydrolase</keyword>
<dbReference type="SMART" id="SM00448">
    <property type="entry name" value="REC"/>
    <property type="match status" value="1"/>
</dbReference>
<organism evidence="4 5">
    <name type="scientific">Candidatus Acidiferrum panamense</name>
    <dbReference type="NCBI Taxonomy" id="2741543"/>
    <lineage>
        <taxon>Bacteria</taxon>
        <taxon>Pseudomonadati</taxon>
        <taxon>Acidobacteriota</taxon>
        <taxon>Terriglobia</taxon>
        <taxon>Candidatus Acidiferrales</taxon>
        <taxon>Candidatus Acidiferrum</taxon>
    </lineage>
</organism>
<dbReference type="PANTHER" id="PTHR43156">
    <property type="entry name" value="STAGE II SPORULATION PROTEIN E-RELATED"/>
    <property type="match status" value="1"/>
</dbReference>
<keyword evidence="5" id="KW-1185">Reference proteome</keyword>
<sequence length="281" mass="30430">MSAKPQPAPAPQKLILIVDDTPANIGAISGALRDSYKTKVATDGEKALALASAEDKPDLILLDVMMPEMDGYEVCSRLKADPATREIPVIFLTSQTSADDETYGFEVGAVDYVHKPFSPAVVKARVHSHILLREARAQLAEQLLALNNELEMARQIQLSILPHTLPKLSRLDIAARFLPMTSVAGDFYDFIRVDDEHLGILIADVSGHGLPSALIASMLQVALTAQAAYASEPAKVLSGLNSALCGKFTQNFVTAAYVYVDLEKNVMRYAGAGHPPMLQYR</sequence>
<evidence type="ECO:0000313" key="5">
    <source>
        <dbReference type="Proteomes" id="UP000567293"/>
    </source>
</evidence>
<feature type="modified residue" description="4-aspartylphosphate" evidence="2">
    <location>
        <position position="63"/>
    </location>
</feature>
<gene>
    <name evidence="4" type="ORF">HRJ53_08700</name>
</gene>
<proteinExistence type="predicted"/>
<dbReference type="InterPro" id="IPR001932">
    <property type="entry name" value="PPM-type_phosphatase-like_dom"/>
</dbReference>
<dbReference type="InterPro" id="IPR001789">
    <property type="entry name" value="Sig_transdc_resp-reg_receiver"/>
</dbReference>
<dbReference type="PANTHER" id="PTHR43156:SF2">
    <property type="entry name" value="STAGE II SPORULATION PROTEIN E"/>
    <property type="match status" value="1"/>
</dbReference>
<dbReference type="Gene3D" id="3.40.50.2300">
    <property type="match status" value="1"/>
</dbReference>
<evidence type="ECO:0000256" key="2">
    <source>
        <dbReference type="PROSITE-ProRule" id="PRU00169"/>
    </source>
</evidence>
<feature type="domain" description="Response regulatory" evidence="3">
    <location>
        <begin position="14"/>
        <end position="130"/>
    </location>
</feature>
<dbReference type="Pfam" id="PF00072">
    <property type="entry name" value="Response_reg"/>
    <property type="match status" value="1"/>
</dbReference>
<comment type="caution">
    <text evidence="4">The sequence shown here is derived from an EMBL/GenBank/DDBJ whole genome shotgun (WGS) entry which is preliminary data.</text>
</comment>
<name>A0A7V8NPQ2_9BACT</name>
<dbReference type="Gene3D" id="3.60.40.10">
    <property type="entry name" value="PPM-type phosphatase domain"/>
    <property type="match status" value="1"/>
</dbReference>
<evidence type="ECO:0000313" key="4">
    <source>
        <dbReference type="EMBL" id="MBA0085062.1"/>
    </source>
</evidence>
<dbReference type="InterPro" id="IPR052016">
    <property type="entry name" value="Bact_Sigma-Reg"/>
</dbReference>
<dbReference type="EMBL" id="JACDQQ010000845">
    <property type="protein sequence ID" value="MBA0085062.1"/>
    <property type="molecule type" value="Genomic_DNA"/>
</dbReference>
<accession>A0A7V8NPQ2</accession>
<evidence type="ECO:0000256" key="1">
    <source>
        <dbReference type="ARBA" id="ARBA00022801"/>
    </source>
</evidence>
<protein>
    <submittedName>
        <fullName evidence="4">Response regulator</fullName>
    </submittedName>
</protein>
<dbReference type="AlphaFoldDB" id="A0A7V8NPQ2"/>
<dbReference type="PROSITE" id="PS50110">
    <property type="entry name" value="RESPONSE_REGULATORY"/>
    <property type="match status" value="1"/>
</dbReference>
<dbReference type="InterPro" id="IPR011006">
    <property type="entry name" value="CheY-like_superfamily"/>
</dbReference>
<dbReference type="Proteomes" id="UP000567293">
    <property type="component" value="Unassembled WGS sequence"/>
</dbReference>
<reference evidence="4" key="1">
    <citation type="submission" date="2020-06" db="EMBL/GenBank/DDBJ databases">
        <title>Legume-microbial interactions unlock mineral nutrients during tropical forest succession.</title>
        <authorList>
            <person name="Epihov D.Z."/>
        </authorList>
    </citation>
    <scope>NUCLEOTIDE SEQUENCE [LARGE SCALE GENOMIC DNA]</scope>
    <source>
        <strain evidence="4">Pan2503</strain>
    </source>
</reference>
<evidence type="ECO:0000259" key="3">
    <source>
        <dbReference type="PROSITE" id="PS50110"/>
    </source>
</evidence>